<keyword evidence="2" id="KW-1185">Reference proteome</keyword>
<evidence type="ECO:0000313" key="1">
    <source>
        <dbReference type="EMBL" id="AOR37365.1"/>
    </source>
</evidence>
<dbReference type="EMBL" id="CP017248">
    <property type="protein sequence ID" value="AOR37365.1"/>
    <property type="molecule type" value="Genomic_DNA"/>
</dbReference>
<dbReference type="RefSeq" id="WP_069783854.1">
    <property type="nucleotide sequence ID" value="NZ_CP017248.1"/>
</dbReference>
<evidence type="ECO:0000313" key="2">
    <source>
        <dbReference type="Proteomes" id="UP000094960"/>
    </source>
</evidence>
<protein>
    <submittedName>
        <fullName evidence="1">Uncharacterized protein</fullName>
    </submittedName>
</protein>
<organism evidence="1 2">
    <name type="scientific">Streptomyces fodineus</name>
    <dbReference type="NCBI Taxonomy" id="1904616"/>
    <lineage>
        <taxon>Bacteria</taxon>
        <taxon>Bacillati</taxon>
        <taxon>Actinomycetota</taxon>
        <taxon>Actinomycetes</taxon>
        <taxon>Kitasatosporales</taxon>
        <taxon>Streptomycetaceae</taxon>
        <taxon>Streptomyces</taxon>
    </lineage>
</organism>
<gene>
    <name evidence="1" type="ORF">BFF78_27930</name>
</gene>
<sequence length="114" mass="12432">MERALLERLLAGKDGASVAALAALRHGGSHVVRDGATSPESLSHIYGRRLRHTRRKGIETMNLERTVERLGRHQHPVRLGQIRAADGSWAFMLFLTEDGSGLIACTGVQQAHDG</sequence>
<name>A0A1D7YP45_9ACTN</name>
<dbReference type="KEGG" id="spun:BFF78_27930"/>
<dbReference type="Proteomes" id="UP000094960">
    <property type="component" value="Chromosome"/>
</dbReference>
<proteinExistence type="predicted"/>
<dbReference type="AlphaFoldDB" id="A0A1D7YP45"/>
<accession>A0A1D7YP45</accession>
<reference evidence="2" key="1">
    <citation type="submission" date="2016-09" db="EMBL/GenBank/DDBJ databases">
        <title>Streptomyces puniciscabiei strain:TW1S1 Genome sequencing and assembly.</title>
        <authorList>
            <person name="Kim M.-K."/>
            <person name="Kim S.B."/>
        </authorList>
    </citation>
    <scope>NUCLEOTIDE SEQUENCE [LARGE SCALE GENOMIC DNA]</scope>
    <source>
        <strain evidence="2">TW1S1</strain>
    </source>
</reference>